<reference evidence="2" key="1">
    <citation type="submission" date="2019-12" db="EMBL/GenBank/DDBJ databases">
        <authorList>
            <person name="zhang j."/>
            <person name="sun C.M."/>
        </authorList>
    </citation>
    <scope>NUCLEOTIDE SEQUENCE</scope>
    <source>
        <strain evidence="2">NS-1</strain>
    </source>
</reference>
<feature type="transmembrane region" description="Helical" evidence="1">
    <location>
        <begin position="73"/>
        <end position="96"/>
    </location>
</feature>
<name>A0A8A7KJH5_9FIRM</name>
<accession>A0A8A7KJH5</accession>
<dbReference type="KEGG" id="ifn:GM661_08535"/>
<dbReference type="Proteomes" id="UP000665020">
    <property type="component" value="Chromosome"/>
</dbReference>
<dbReference type="GO" id="GO:0016020">
    <property type="term" value="C:membrane"/>
    <property type="evidence" value="ECO:0007669"/>
    <property type="project" value="InterPro"/>
</dbReference>
<dbReference type="InterPro" id="IPR002528">
    <property type="entry name" value="MATE_fam"/>
</dbReference>
<keyword evidence="1" id="KW-0812">Transmembrane</keyword>
<keyword evidence="3" id="KW-1185">Reference proteome</keyword>
<feature type="transmembrane region" description="Helical" evidence="1">
    <location>
        <begin position="219"/>
        <end position="238"/>
    </location>
</feature>
<feature type="transmembrane region" description="Helical" evidence="1">
    <location>
        <begin position="116"/>
        <end position="138"/>
    </location>
</feature>
<dbReference type="GO" id="GO:0042910">
    <property type="term" value="F:xenobiotic transmembrane transporter activity"/>
    <property type="evidence" value="ECO:0007669"/>
    <property type="project" value="InterPro"/>
</dbReference>
<dbReference type="GO" id="GO:0015297">
    <property type="term" value="F:antiporter activity"/>
    <property type="evidence" value="ECO:0007669"/>
    <property type="project" value="InterPro"/>
</dbReference>
<organism evidence="2 3">
    <name type="scientific">Iocasia fonsfrigidae</name>
    <dbReference type="NCBI Taxonomy" id="2682810"/>
    <lineage>
        <taxon>Bacteria</taxon>
        <taxon>Bacillati</taxon>
        <taxon>Bacillota</taxon>
        <taxon>Clostridia</taxon>
        <taxon>Halanaerobiales</taxon>
        <taxon>Halanaerobiaceae</taxon>
        <taxon>Iocasia</taxon>
    </lineage>
</organism>
<proteinExistence type="predicted"/>
<sequence>MFNLSDLIIVFLILNHFTKKESNVPKLRWNKLKLRKISLDILLMGIFPYLFFLSQTFYNIFINCFTNFSIEQLVSISLINTNIYIPVLSLLSVFCWLRPVFTYNYTKNNFIRTKKLLFNCALILPLLVLSLLIPLIFFKNILNLFVHDLNMIDTARKVLNYYIFIIPLLLFKGIIFVYLQSIAKKLKLAVIYISNMLLLIVPLYIMWRFHIEIEFNGWLFLNIVIASLMFIISLIFFITELKSLKNKITLICPLK</sequence>
<dbReference type="EMBL" id="CP046640">
    <property type="protein sequence ID" value="QTL98022.1"/>
    <property type="molecule type" value="Genomic_DNA"/>
</dbReference>
<feature type="transmembrane region" description="Helical" evidence="1">
    <location>
        <begin position="186"/>
        <end position="207"/>
    </location>
</feature>
<protein>
    <submittedName>
        <fullName evidence="2">Uncharacterized protein</fullName>
    </submittedName>
</protein>
<evidence type="ECO:0000256" key="1">
    <source>
        <dbReference type="SAM" id="Phobius"/>
    </source>
</evidence>
<dbReference type="AlphaFoldDB" id="A0A8A7KJH5"/>
<evidence type="ECO:0000313" key="3">
    <source>
        <dbReference type="Proteomes" id="UP000665020"/>
    </source>
</evidence>
<gene>
    <name evidence="2" type="ORF">GM661_08535</name>
</gene>
<feature type="transmembrane region" description="Helical" evidence="1">
    <location>
        <begin position="158"/>
        <end position="179"/>
    </location>
</feature>
<keyword evidence="1" id="KW-0472">Membrane</keyword>
<dbReference type="Pfam" id="PF01554">
    <property type="entry name" value="MatE"/>
    <property type="match status" value="1"/>
</dbReference>
<evidence type="ECO:0000313" key="2">
    <source>
        <dbReference type="EMBL" id="QTL98022.1"/>
    </source>
</evidence>
<feature type="transmembrane region" description="Helical" evidence="1">
    <location>
        <begin position="41"/>
        <end position="61"/>
    </location>
</feature>
<keyword evidence="1" id="KW-1133">Transmembrane helix</keyword>